<dbReference type="InterPro" id="IPR025943">
    <property type="entry name" value="Sigma_54_int_dom_ATP-bd_2"/>
</dbReference>
<dbReference type="SMART" id="SM00382">
    <property type="entry name" value="AAA"/>
    <property type="match status" value="1"/>
</dbReference>
<evidence type="ECO:0000256" key="3">
    <source>
        <dbReference type="ARBA" id="ARBA00023012"/>
    </source>
</evidence>
<dbReference type="PANTHER" id="PTHR32071:SF91">
    <property type="entry name" value="TUNGSTATE-RESPONSIVE TWO COMPONENT SIGMA54-DEPENDENT SIGNAL TRANSDUCTION SYSTEM RESPONSE REGULATOR FIS FAMILY"/>
    <property type="match status" value="1"/>
</dbReference>
<dbReference type="Pfam" id="PF25601">
    <property type="entry name" value="AAA_lid_14"/>
    <property type="match status" value="1"/>
</dbReference>
<dbReference type="PROSITE" id="PS50110">
    <property type="entry name" value="RESPONSE_REGULATORY"/>
    <property type="match status" value="1"/>
</dbReference>
<dbReference type="PROSITE" id="PS00675">
    <property type="entry name" value="SIGMA54_INTERACT_1"/>
    <property type="match status" value="1"/>
</dbReference>
<dbReference type="Pfam" id="PF00158">
    <property type="entry name" value="Sigma54_activat"/>
    <property type="match status" value="1"/>
</dbReference>
<dbReference type="RefSeq" id="WP_380249567.1">
    <property type="nucleotide sequence ID" value="NZ_JBHUII010000003.1"/>
</dbReference>
<dbReference type="Gene3D" id="1.10.10.60">
    <property type="entry name" value="Homeodomain-like"/>
    <property type="match status" value="1"/>
</dbReference>
<evidence type="ECO:0000313" key="13">
    <source>
        <dbReference type="Proteomes" id="UP001597294"/>
    </source>
</evidence>
<feature type="compositionally biased region" description="Polar residues" evidence="9">
    <location>
        <begin position="7"/>
        <end position="23"/>
    </location>
</feature>
<dbReference type="EMBL" id="JBHUII010000003">
    <property type="protein sequence ID" value="MFD2205193.1"/>
    <property type="molecule type" value="Genomic_DNA"/>
</dbReference>
<dbReference type="Pfam" id="PF00072">
    <property type="entry name" value="Response_reg"/>
    <property type="match status" value="1"/>
</dbReference>
<dbReference type="Pfam" id="PF02954">
    <property type="entry name" value="HTH_8"/>
    <property type="match status" value="1"/>
</dbReference>
<feature type="modified residue" description="4-aspartylphosphate" evidence="8">
    <location>
        <position position="82"/>
    </location>
</feature>
<dbReference type="InterPro" id="IPR002197">
    <property type="entry name" value="HTH_Fis"/>
</dbReference>
<dbReference type="InterPro" id="IPR025944">
    <property type="entry name" value="Sigma_54_int_dom_CS"/>
</dbReference>
<dbReference type="InterPro" id="IPR002078">
    <property type="entry name" value="Sigma_54_int"/>
</dbReference>
<dbReference type="InterPro" id="IPR025662">
    <property type="entry name" value="Sigma_54_int_dom_ATP-bd_1"/>
</dbReference>
<dbReference type="PROSITE" id="PS50045">
    <property type="entry name" value="SIGMA54_INTERACT_4"/>
    <property type="match status" value="1"/>
</dbReference>
<keyword evidence="8" id="KW-0597">Phosphoprotein</keyword>
<keyword evidence="7" id="KW-0804">Transcription</keyword>
<feature type="domain" description="Sigma-54 factor interaction" evidence="10">
    <location>
        <begin position="172"/>
        <end position="400"/>
    </location>
</feature>
<evidence type="ECO:0000313" key="12">
    <source>
        <dbReference type="EMBL" id="MFD2205193.1"/>
    </source>
</evidence>
<dbReference type="Proteomes" id="UP001597294">
    <property type="component" value="Unassembled WGS sequence"/>
</dbReference>
<evidence type="ECO:0000256" key="2">
    <source>
        <dbReference type="ARBA" id="ARBA00022840"/>
    </source>
</evidence>
<keyword evidence="5" id="KW-0238">DNA-binding</keyword>
<comment type="caution">
    <text evidence="12">The sequence shown here is derived from an EMBL/GenBank/DDBJ whole genome shotgun (WGS) entry which is preliminary data.</text>
</comment>
<dbReference type="InterPro" id="IPR011006">
    <property type="entry name" value="CheY-like_superfamily"/>
</dbReference>
<keyword evidence="13" id="KW-1185">Reference proteome</keyword>
<keyword evidence="2" id="KW-0067">ATP-binding</keyword>
<dbReference type="InterPro" id="IPR058031">
    <property type="entry name" value="AAA_lid_NorR"/>
</dbReference>
<evidence type="ECO:0000256" key="9">
    <source>
        <dbReference type="SAM" id="MobiDB-lite"/>
    </source>
</evidence>
<keyword evidence="4" id="KW-0805">Transcription regulation</keyword>
<dbReference type="PANTHER" id="PTHR32071">
    <property type="entry name" value="TRANSCRIPTIONAL REGULATORY PROTEIN"/>
    <property type="match status" value="1"/>
</dbReference>
<dbReference type="SUPFAM" id="SSF52172">
    <property type="entry name" value="CheY-like"/>
    <property type="match status" value="1"/>
</dbReference>
<dbReference type="InterPro" id="IPR027417">
    <property type="entry name" value="P-loop_NTPase"/>
</dbReference>
<evidence type="ECO:0000256" key="7">
    <source>
        <dbReference type="ARBA" id="ARBA00023163"/>
    </source>
</evidence>
<dbReference type="SUPFAM" id="SSF52540">
    <property type="entry name" value="P-loop containing nucleoside triphosphate hydrolases"/>
    <property type="match status" value="1"/>
</dbReference>
<dbReference type="SUPFAM" id="SSF46689">
    <property type="entry name" value="Homeodomain-like"/>
    <property type="match status" value="1"/>
</dbReference>
<evidence type="ECO:0000259" key="10">
    <source>
        <dbReference type="PROSITE" id="PS50045"/>
    </source>
</evidence>
<dbReference type="SMART" id="SM00448">
    <property type="entry name" value="REC"/>
    <property type="match status" value="1"/>
</dbReference>
<dbReference type="CDD" id="cd00009">
    <property type="entry name" value="AAA"/>
    <property type="match status" value="1"/>
</dbReference>
<evidence type="ECO:0000256" key="4">
    <source>
        <dbReference type="ARBA" id="ARBA00023015"/>
    </source>
</evidence>
<evidence type="ECO:0000256" key="5">
    <source>
        <dbReference type="ARBA" id="ARBA00023125"/>
    </source>
</evidence>
<evidence type="ECO:0000259" key="11">
    <source>
        <dbReference type="PROSITE" id="PS50110"/>
    </source>
</evidence>
<dbReference type="PROSITE" id="PS00676">
    <property type="entry name" value="SIGMA54_INTERACT_2"/>
    <property type="match status" value="1"/>
</dbReference>
<feature type="region of interest" description="Disordered" evidence="9">
    <location>
        <begin position="479"/>
        <end position="498"/>
    </location>
</feature>
<accession>A0ABW5BGN8</accession>
<dbReference type="InterPro" id="IPR003593">
    <property type="entry name" value="AAA+_ATPase"/>
</dbReference>
<dbReference type="Gene3D" id="1.10.8.60">
    <property type="match status" value="1"/>
</dbReference>
<protein>
    <submittedName>
        <fullName evidence="12">Sigma-54-dependent transcriptional regulator</fullName>
    </submittedName>
</protein>
<organism evidence="12 13">
    <name type="scientific">Kiloniella antarctica</name>
    <dbReference type="NCBI Taxonomy" id="1550907"/>
    <lineage>
        <taxon>Bacteria</taxon>
        <taxon>Pseudomonadati</taxon>
        <taxon>Pseudomonadota</taxon>
        <taxon>Alphaproteobacteria</taxon>
        <taxon>Rhodospirillales</taxon>
        <taxon>Kiloniellaceae</taxon>
        <taxon>Kiloniella</taxon>
    </lineage>
</organism>
<proteinExistence type="predicted"/>
<gene>
    <name evidence="12" type="ORF">ACFSKO_06215</name>
</gene>
<reference evidence="13" key="1">
    <citation type="journal article" date="2019" name="Int. J. Syst. Evol. Microbiol.">
        <title>The Global Catalogue of Microorganisms (GCM) 10K type strain sequencing project: providing services to taxonomists for standard genome sequencing and annotation.</title>
        <authorList>
            <consortium name="The Broad Institute Genomics Platform"/>
            <consortium name="The Broad Institute Genome Sequencing Center for Infectious Disease"/>
            <person name="Wu L."/>
            <person name="Ma J."/>
        </authorList>
    </citation>
    <scope>NUCLEOTIDE SEQUENCE [LARGE SCALE GENOMIC DNA]</scope>
    <source>
        <strain evidence="13">CGMCC 4.7192</strain>
    </source>
</reference>
<sequence>MRILQAVDTSKQTNSDQSRTVHSTPKGGETSYSILVVDDEPGIRDFLQRSLIKDYSHVEVASTAEEAEELRSKFHFDLFVVDICLPGLSGVDWLKSIVEQDWQSDIIFMTAFADVDKAIDALRVGASDFILKPFRLEQMISSVRRCVEKRRLMRENFVLQRRIDNFYSADGMIGQSRLFTDLCHLISRIAPSPSVVLIEGETGTGKELVASAIHKESGRKGPFVPVNCGAISPELIESELFGHLKGAFTGAQRARDGLFSYADGGTLFLDEISEMPLMMQAKLLRALEEKTIRPVGSERETPVDVRIVAATNRNLEKEKDRGNFRADLFYRLNVVKVSIPALRERSEDIMPLAQHFSSMLASQLGMSTIPFDQQDFHELEMYSWPGNVRELKNLIERCFLLGTFPKELLAGSPAEKREDMGYSPRWDLEAVEKDHICKVLDLVDGNKTKAAEILGVARKTLTRKLQLWHSIENNDYKISPDETNRDENILGGNGIGDD</sequence>
<dbReference type="Gene3D" id="3.40.50.300">
    <property type="entry name" value="P-loop containing nucleotide triphosphate hydrolases"/>
    <property type="match status" value="1"/>
</dbReference>
<keyword evidence="1" id="KW-0547">Nucleotide-binding</keyword>
<name>A0ABW5BGN8_9PROT</name>
<feature type="compositionally biased region" description="Basic and acidic residues" evidence="9">
    <location>
        <begin position="479"/>
        <end position="488"/>
    </location>
</feature>
<feature type="region of interest" description="Disordered" evidence="9">
    <location>
        <begin position="1"/>
        <end position="27"/>
    </location>
</feature>
<keyword evidence="6" id="KW-0010">Activator</keyword>
<dbReference type="InterPro" id="IPR009057">
    <property type="entry name" value="Homeodomain-like_sf"/>
</dbReference>
<dbReference type="PROSITE" id="PS00688">
    <property type="entry name" value="SIGMA54_INTERACT_3"/>
    <property type="match status" value="1"/>
</dbReference>
<evidence type="ECO:0000256" key="1">
    <source>
        <dbReference type="ARBA" id="ARBA00022741"/>
    </source>
</evidence>
<evidence type="ECO:0000256" key="8">
    <source>
        <dbReference type="PROSITE-ProRule" id="PRU00169"/>
    </source>
</evidence>
<keyword evidence="3" id="KW-0902">Two-component regulatory system</keyword>
<dbReference type="InterPro" id="IPR001789">
    <property type="entry name" value="Sig_transdc_resp-reg_receiver"/>
</dbReference>
<feature type="domain" description="Response regulatory" evidence="11">
    <location>
        <begin position="33"/>
        <end position="147"/>
    </location>
</feature>
<dbReference type="Gene3D" id="3.40.50.2300">
    <property type="match status" value="1"/>
</dbReference>
<evidence type="ECO:0000256" key="6">
    <source>
        <dbReference type="ARBA" id="ARBA00023159"/>
    </source>
</evidence>